<dbReference type="SUPFAM" id="SSF50494">
    <property type="entry name" value="Trypsin-like serine proteases"/>
    <property type="match status" value="1"/>
</dbReference>
<evidence type="ECO:0000259" key="6">
    <source>
        <dbReference type="PROSITE" id="PS50240"/>
    </source>
</evidence>
<evidence type="ECO:0000256" key="1">
    <source>
        <dbReference type="ARBA" id="ARBA00004613"/>
    </source>
</evidence>
<name>A0AAN8XDS7_HALRR</name>
<reference evidence="7 8" key="1">
    <citation type="submission" date="2023-11" db="EMBL/GenBank/DDBJ databases">
        <title>Halocaridina rubra genome assembly.</title>
        <authorList>
            <person name="Smith C."/>
        </authorList>
    </citation>
    <scope>NUCLEOTIDE SEQUENCE [LARGE SCALE GENOMIC DNA]</scope>
    <source>
        <strain evidence="7">EP-1</strain>
        <tissue evidence="7">Whole</tissue>
    </source>
</reference>
<protein>
    <recommendedName>
        <fullName evidence="6">Peptidase S1 domain-containing protein</fullName>
    </recommendedName>
</protein>
<evidence type="ECO:0000313" key="8">
    <source>
        <dbReference type="Proteomes" id="UP001381693"/>
    </source>
</evidence>
<evidence type="ECO:0000256" key="5">
    <source>
        <dbReference type="ARBA" id="ARBA00022825"/>
    </source>
</evidence>
<dbReference type="Proteomes" id="UP001381693">
    <property type="component" value="Unassembled WGS sequence"/>
</dbReference>
<dbReference type="InterPro" id="IPR033116">
    <property type="entry name" value="TRYPSIN_SER"/>
</dbReference>
<keyword evidence="3" id="KW-0645">Protease</keyword>
<proteinExistence type="predicted"/>
<evidence type="ECO:0000256" key="2">
    <source>
        <dbReference type="ARBA" id="ARBA00022525"/>
    </source>
</evidence>
<dbReference type="EMBL" id="JAXCGZ010009703">
    <property type="protein sequence ID" value="KAK7076369.1"/>
    <property type="molecule type" value="Genomic_DNA"/>
</dbReference>
<dbReference type="PROSITE" id="PS00135">
    <property type="entry name" value="TRYPSIN_SER"/>
    <property type="match status" value="1"/>
</dbReference>
<dbReference type="PANTHER" id="PTHR24264">
    <property type="entry name" value="TRYPSIN-RELATED"/>
    <property type="match status" value="1"/>
</dbReference>
<accession>A0AAN8XDS7</accession>
<keyword evidence="5" id="KW-0720">Serine protease</keyword>
<dbReference type="InterPro" id="IPR043504">
    <property type="entry name" value="Peptidase_S1_PA_chymotrypsin"/>
</dbReference>
<evidence type="ECO:0000256" key="4">
    <source>
        <dbReference type="ARBA" id="ARBA00022801"/>
    </source>
</evidence>
<dbReference type="AlphaFoldDB" id="A0AAN8XDS7"/>
<dbReference type="PROSITE" id="PS50240">
    <property type="entry name" value="TRYPSIN_DOM"/>
    <property type="match status" value="1"/>
</dbReference>
<feature type="domain" description="Peptidase S1" evidence="6">
    <location>
        <begin position="37"/>
        <end position="102"/>
    </location>
</feature>
<gene>
    <name evidence="7" type="ORF">SK128_005498</name>
</gene>
<keyword evidence="8" id="KW-1185">Reference proteome</keyword>
<evidence type="ECO:0000313" key="7">
    <source>
        <dbReference type="EMBL" id="KAK7076369.1"/>
    </source>
</evidence>
<evidence type="ECO:0000256" key="3">
    <source>
        <dbReference type="ARBA" id="ARBA00022670"/>
    </source>
</evidence>
<dbReference type="Pfam" id="PF00089">
    <property type="entry name" value="Trypsin"/>
    <property type="match status" value="1"/>
</dbReference>
<dbReference type="GO" id="GO:0004252">
    <property type="term" value="F:serine-type endopeptidase activity"/>
    <property type="evidence" value="ECO:0007669"/>
    <property type="project" value="InterPro"/>
</dbReference>
<dbReference type="InterPro" id="IPR050127">
    <property type="entry name" value="Serine_Proteases_S1"/>
</dbReference>
<dbReference type="InterPro" id="IPR009003">
    <property type="entry name" value="Peptidase_S1_PA"/>
</dbReference>
<organism evidence="7 8">
    <name type="scientific">Halocaridina rubra</name>
    <name type="common">Hawaiian red shrimp</name>
    <dbReference type="NCBI Taxonomy" id="373956"/>
    <lineage>
        <taxon>Eukaryota</taxon>
        <taxon>Metazoa</taxon>
        <taxon>Ecdysozoa</taxon>
        <taxon>Arthropoda</taxon>
        <taxon>Crustacea</taxon>
        <taxon>Multicrustacea</taxon>
        <taxon>Malacostraca</taxon>
        <taxon>Eumalacostraca</taxon>
        <taxon>Eucarida</taxon>
        <taxon>Decapoda</taxon>
        <taxon>Pleocyemata</taxon>
        <taxon>Caridea</taxon>
        <taxon>Atyoidea</taxon>
        <taxon>Atyidae</taxon>
        <taxon>Halocaridina</taxon>
    </lineage>
</organism>
<dbReference type="GO" id="GO:0006508">
    <property type="term" value="P:proteolysis"/>
    <property type="evidence" value="ECO:0007669"/>
    <property type="project" value="UniProtKB-KW"/>
</dbReference>
<dbReference type="PANTHER" id="PTHR24264:SF65">
    <property type="entry name" value="SRCR DOMAIN-CONTAINING PROTEIN"/>
    <property type="match status" value="1"/>
</dbReference>
<keyword evidence="4" id="KW-0378">Hydrolase</keyword>
<dbReference type="Gene3D" id="2.40.10.10">
    <property type="entry name" value="Trypsin-like serine proteases"/>
    <property type="match status" value="1"/>
</dbReference>
<sequence length="106" mass="11746">MSNIPALITYQEAIAPLESNQLRKAMDWEISLLMVNDTFELTKLPENHTTGDSGGPLITQSSDGRWIQVGIVSFGYQCAVPEVPGFYTKLANYVDWITQTTTSSEC</sequence>
<comment type="subcellular location">
    <subcellularLocation>
        <location evidence="1">Secreted</location>
    </subcellularLocation>
</comment>
<dbReference type="GO" id="GO:0005615">
    <property type="term" value="C:extracellular space"/>
    <property type="evidence" value="ECO:0007669"/>
    <property type="project" value="TreeGrafter"/>
</dbReference>
<comment type="caution">
    <text evidence="7">The sequence shown here is derived from an EMBL/GenBank/DDBJ whole genome shotgun (WGS) entry which is preliminary data.</text>
</comment>
<keyword evidence="2" id="KW-0964">Secreted</keyword>
<dbReference type="InterPro" id="IPR001254">
    <property type="entry name" value="Trypsin_dom"/>
</dbReference>